<accession>A0A939MR08</accession>
<gene>
    <name evidence="7" type="ORF">J4H92_14145</name>
</gene>
<feature type="domain" description="Tyr recombinase" evidence="5">
    <location>
        <begin position="320"/>
        <end position="438"/>
    </location>
</feature>
<dbReference type="Pfam" id="PF14659">
    <property type="entry name" value="Phage_int_SAM_3"/>
    <property type="match status" value="1"/>
</dbReference>
<evidence type="ECO:0000256" key="1">
    <source>
        <dbReference type="ARBA" id="ARBA00022908"/>
    </source>
</evidence>
<protein>
    <submittedName>
        <fullName evidence="7">Tyrosine-type recombinase/integrase</fullName>
    </submittedName>
</protein>
<keyword evidence="1" id="KW-0229">DNA integration</keyword>
<dbReference type="InterPro" id="IPR002104">
    <property type="entry name" value="Integrase_catalytic"/>
</dbReference>
<comment type="caution">
    <text evidence="7">The sequence shown here is derived from an EMBL/GenBank/DDBJ whole genome shotgun (WGS) entry which is preliminary data.</text>
</comment>
<sequence>MIEFDREDQERLLRSGLKKHGPKGQRRPKKRADGEGSVFTVERTRKDGTTVTYFWAAKTVELGSERKKFTAQARTEREAIEKRDLKILRARVEYGLESPDSIPPDPRIAKLTVADCLLDWLKERRREDLAPATIHMYDARIRNHLLPAFGSRPVRGLTYEELKVYFTETLPDKGLGVDSIRQTFICFKSALDYYVRDGILYRHPMVGLKAPAKKAKTAEDTLAIRKAADKLGHLIIQEARNEGQELRWVFGLLGLRQAEVLGLTDDCFVERDGLFRLLVKQQLQREGARHGCELDGDTGKWSCGEQTTRCPQRIGENRWVLTDTKTTSGRREIALTAQAWLMIYEHIQTVKQRRAEPDFKPEKGAGLDRLIFTRKDGKPIYGQRDRKELSRLLEQIEYRYGLPEGMTVHTLRHMATTKLIDGGADRDHLIATMGWSPKNADAQIATYSSADYAKQAAPTLAAYLDDYLSEKRPDFTGWEEL</sequence>
<proteinExistence type="predicted"/>
<evidence type="ECO:0000313" key="8">
    <source>
        <dbReference type="Proteomes" id="UP000664382"/>
    </source>
</evidence>
<evidence type="ECO:0000259" key="6">
    <source>
        <dbReference type="Pfam" id="PF14659"/>
    </source>
</evidence>
<dbReference type="Gene3D" id="1.10.150.130">
    <property type="match status" value="1"/>
</dbReference>
<dbReference type="SUPFAM" id="SSF56349">
    <property type="entry name" value="DNA breaking-rejoining enzymes"/>
    <property type="match status" value="1"/>
</dbReference>
<dbReference type="AlphaFoldDB" id="A0A939MR08"/>
<evidence type="ECO:0000256" key="3">
    <source>
        <dbReference type="ARBA" id="ARBA00023172"/>
    </source>
</evidence>
<dbReference type="EMBL" id="JAGDYM010000017">
    <property type="protein sequence ID" value="MBO1903082.1"/>
    <property type="molecule type" value="Genomic_DNA"/>
</dbReference>
<dbReference type="Proteomes" id="UP000664382">
    <property type="component" value="Unassembled WGS sequence"/>
</dbReference>
<dbReference type="InterPro" id="IPR004107">
    <property type="entry name" value="Integrase_SAM-like_N"/>
</dbReference>
<feature type="region of interest" description="Disordered" evidence="4">
    <location>
        <begin position="1"/>
        <end position="36"/>
    </location>
</feature>
<dbReference type="GO" id="GO:0003677">
    <property type="term" value="F:DNA binding"/>
    <property type="evidence" value="ECO:0007669"/>
    <property type="project" value="UniProtKB-KW"/>
</dbReference>
<name>A0A939MR08_9MICO</name>
<feature type="domain" description="Integrase SAM-like N-terminal" evidence="6">
    <location>
        <begin position="113"/>
        <end position="160"/>
    </location>
</feature>
<dbReference type="InterPro" id="IPR010998">
    <property type="entry name" value="Integrase_recombinase_N"/>
</dbReference>
<evidence type="ECO:0000313" key="7">
    <source>
        <dbReference type="EMBL" id="MBO1903082.1"/>
    </source>
</evidence>
<dbReference type="GO" id="GO:0015074">
    <property type="term" value="P:DNA integration"/>
    <property type="evidence" value="ECO:0007669"/>
    <property type="project" value="UniProtKB-KW"/>
</dbReference>
<keyword evidence="3" id="KW-0233">DNA recombination</keyword>
<dbReference type="GO" id="GO:0006310">
    <property type="term" value="P:DNA recombination"/>
    <property type="evidence" value="ECO:0007669"/>
    <property type="project" value="UniProtKB-KW"/>
</dbReference>
<evidence type="ECO:0000256" key="4">
    <source>
        <dbReference type="SAM" id="MobiDB-lite"/>
    </source>
</evidence>
<evidence type="ECO:0000256" key="2">
    <source>
        <dbReference type="ARBA" id="ARBA00023125"/>
    </source>
</evidence>
<dbReference type="Pfam" id="PF00589">
    <property type="entry name" value="Phage_integrase"/>
    <property type="match status" value="1"/>
</dbReference>
<dbReference type="InterPro" id="IPR013762">
    <property type="entry name" value="Integrase-like_cat_sf"/>
</dbReference>
<keyword evidence="8" id="KW-1185">Reference proteome</keyword>
<dbReference type="RefSeq" id="WP_208098836.1">
    <property type="nucleotide sequence ID" value="NZ_JAGDYM010000017.1"/>
</dbReference>
<reference evidence="7" key="1">
    <citation type="submission" date="2021-03" db="EMBL/GenBank/DDBJ databases">
        <title>Leucobacter chromiisoli sp. nov., isolated from chromium-containing soil of chemical plant.</title>
        <authorList>
            <person name="Xu Z."/>
        </authorList>
    </citation>
    <scope>NUCLEOTIDE SEQUENCE</scope>
    <source>
        <strain evidence="7">S27</strain>
    </source>
</reference>
<organism evidence="7 8">
    <name type="scientific">Leucobacter weissii</name>
    <dbReference type="NCBI Taxonomy" id="1983706"/>
    <lineage>
        <taxon>Bacteria</taxon>
        <taxon>Bacillati</taxon>
        <taxon>Actinomycetota</taxon>
        <taxon>Actinomycetes</taxon>
        <taxon>Micrococcales</taxon>
        <taxon>Microbacteriaceae</taxon>
        <taxon>Leucobacter</taxon>
    </lineage>
</organism>
<dbReference type="Gene3D" id="1.10.443.10">
    <property type="entry name" value="Intergrase catalytic core"/>
    <property type="match status" value="1"/>
</dbReference>
<dbReference type="InterPro" id="IPR011010">
    <property type="entry name" value="DNA_brk_join_enz"/>
</dbReference>
<feature type="compositionally biased region" description="Basic residues" evidence="4">
    <location>
        <begin position="16"/>
        <end position="30"/>
    </location>
</feature>
<evidence type="ECO:0000259" key="5">
    <source>
        <dbReference type="Pfam" id="PF00589"/>
    </source>
</evidence>
<keyword evidence="2" id="KW-0238">DNA-binding</keyword>